<dbReference type="GO" id="GO:0005829">
    <property type="term" value="C:cytosol"/>
    <property type="evidence" value="ECO:0007669"/>
    <property type="project" value="TreeGrafter"/>
</dbReference>
<dbReference type="EC" id="2.4.1.-" evidence="3"/>
<dbReference type="GO" id="GO:0008713">
    <property type="term" value="F:ADP-heptose-lipopolysaccharide heptosyltransferase activity"/>
    <property type="evidence" value="ECO:0007669"/>
    <property type="project" value="TreeGrafter"/>
</dbReference>
<dbReference type="PANTHER" id="PTHR30160">
    <property type="entry name" value="TETRAACYLDISACCHARIDE 4'-KINASE-RELATED"/>
    <property type="match status" value="1"/>
</dbReference>
<dbReference type="SUPFAM" id="SSF53756">
    <property type="entry name" value="UDP-Glycosyltransferase/glycogen phosphorylase"/>
    <property type="match status" value="1"/>
</dbReference>
<reference evidence="3" key="1">
    <citation type="submission" date="2018-06" db="EMBL/GenBank/DDBJ databases">
        <authorList>
            <person name="Zhirakovskaya E."/>
        </authorList>
    </citation>
    <scope>NUCLEOTIDE SEQUENCE</scope>
</reference>
<dbReference type="GO" id="GO:0009244">
    <property type="term" value="P:lipopolysaccharide core region biosynthetic process"/>
    <property type="evidence" value="ECO:0007669"/>
    <property type="project" value="TreeGrafter"/>
</dbReference>
<accession>A0A3B1CA08</accession>
<proteinExistence type="predicted"/>
<organism evidence="3">
    <name type="scientific">hydrothermal vent metagenome</name>
    <dbReference type="NCBI Taxonomy" id="652676"/>
    <lineage>
        <taxon>unclassified sequences</taxon>
        <taxon>metagenomes</taxon>
        <taxon>ecological metagenomes</taxon>
    </lineage>
</organism>
<keyword evidence="2 3" id="KW-0808">Transferase</keyword>
<evidence type="ECO:0000256" key="2">
    <source>
        <dbReference type="ARBA" id="ARBA00022679"/>
    </source>
</evidence>
<name>A0A3B1CA08_9ZZZZ</name>
<dbReference type="EMBL" id="UOGE01000066">
    <property type="protein sequence ID" value="VAX21503.1"/>
    <property type="molecule type" value="Genomic_DNA"/>
</dbReference>
<dbReference type="AlphaFoldDB" id="A0A3B1CA08"/>
<dbReference type="PANTHER" id="PTHR30160:SF15">
    <property type="entry name" value="GLYCOSYLTRANSFERASE HI_0523-RELATED"/>
    <property type="match status" value="1"/>
</dbReference>
<dbReference type="InterPro" id="IPR002201">
    <property type="entry name" value="Glyco_trans_9"/>
</dbReference>
<gene>
    <name evidence="3" type="ORF">MNBD_NITROSPINAE02-2119</name>
</gene>
<dbReference type="InterPro" id="IPR051199">
    <property type="entry name" value="LPS_LOS_Heptosyltrfase"/>
</dbReference>
<dbReference type="CDD" id="cd03789">
    <property type="entry name" value="GT9_LPS_heptosyltransferase"/>
    <property type="match status" value="1"/>
</dbReference>
<protein>
    <submittedName>
        <fullName evidence="3">ADP-heptose--lipooligosaccharide heptosyltransferase II</fullName>
        <ecNumber evidence="3">2.4.1.-</ecNumber>
    </submittedName>
</protein>
<dbReference type="Gene3D" id="3.40.50.2000">
    <property type="entry name" value="Glycogen Phosphorylase B"/>
    <property type="match status" value="2"/>
</dbReference>
<sequence length="347" mass="37933">MHNKSTDLPENARALIVRTDRIGDVVLSLPVFTSIARAFPKWRVTALTRDYTRGLFSGRGDVDDIISFDSGSSHIPWGVFFKLLKKIKDQEFDVAIVLYSNFSVALLLAMARIPVRIGPATKLAQLFLTYRITQRRSKGERHEADHNLDLLAPLNIPPVKQASIARPDNAKNIFIKQSGRPLVGIHPGCGGSSPNWPETYYSDLIQEISASGVDVAVTGADHEREMVERIVGRSGCKPQIYIGSDKIEELIGALALLDVFVGPSTGPLHIASALGVPVVGIYSPILVCLPQRWGPRGKNDTAITPPGVPVCHRCVGDKCPHWDCMEKIGVKRVKGAILSRIKSPVNL</sequence>
<evidence type="ECO:0000313" key="3">
    <source>
        <dbReference type="EMBL" id="VAX21503.1"/>
    </source>
</evidence>
<dbReference type="Pfam" id="PF01075">
    <property type="entry name" value="Glyco_transf_9"/>
    <property type="match status" value="1"/>
</dbReference>
<keyword evidence="1 3" id="KW-0328">Glycosyltransferase</keyword>
<evidence type="ECO:0000256" key="1">
    <source>
        <dbReference type="ARBA" id="ARBA00022676"/>
    </source>
</evidence>